<proteinExistence type="predicted"/>
<dbReference type="PRINTS" id="PR00036">
    <property type="entry name" value="HTHLACI"/>
</dbReference>
<evidence type="ECO:0000313" key="8">
    <source>
        <dbReference type="Proteomes" id="UP001213015"/>
    </source>
</evidence>
<evidence type="ECO:0000256" key="2">
    <source>
        <dbReference type="ARBA" id="ARBA00023015"/>
    </source>
</evidence>
<dbReference type="SUPFAM" id="SSF47413">
    <property type="entry name" value="lambda repressor-like DNA-binding domains"/>
    <property type="match status" value="1"/>
</dbReference>
<dbReference type="Gene3D" id="3.40.50.2300">
    <property type="match status" value="2"/>
</dbReference>
<dbReference type="Pfam" id="PF00356">
    <property type="entry name" value="LacI"/>
    <property type="match status" value="1"/>
</dbReference>
<dbReference type="Proteomes" id="UP001213015">
    <property type="component" value="Unassembled WGS sequence"/>
</dbReference>
<name>A0AAP3GY61_9LACO</name>
<evidence type="ECO:0000256" key="4">
    <source>
        <dbReference type="ARBA" id="ARBA00023163"/>
    </source>
</evidence>
<dbReference type="PANTHER" id="PTHR30146:SF95">
    <property type="entry name" value="RIBOSE OPERON REPRESSOR"/>
    <property type="match status" value="1"/>
</dbReference>
<evidence type="ECO:0000313" key="7">
    <source>
        <dbReference type="EMBL" id="MCZ3845457.1"/>
    </source>
</evidence>
<evidence type="ECO:0000259" key="5">
    <source>
        <dbReference type="PROSITE" id="PS50932"/>
    </source>
</evidence>
<dbReference type="PROSITE" id="PS50943">
    <property type="entry name" value="HTH_CROC1"/>
    <property type="match status" value="1"/>
</dbReference>
<sequence>MKNNLSIRDIAKLSGVSVSTVSRVLNNNGRYSEATKEKVLKIAKENGYRPNSLARNLRKQASTFIGIIVPDISNEFFAKIVKDCEQLLFSIGYLAIVCNTERNPELEKRYIEKLSNHMVAGFIIISTNATTIRNLNLTLPIVYIDRTPNLGENSISVSSDNYLGGKIATKYLIRSNADPYMFITKTIKQSTTEDRISGFKDVLIKENIEGNRIFSLNTTSDCVFSDLREIRKYLDTLIEKRKKIGIFAINDKVAAAILKVAISKKIKIPEELSIVGFDDISISKTAAMPITTISQNTSSISSQAVNALFECLNKNIQISRKIVIPIELIKRATA</sequence>
<dbReference type="PROSITE" id="PS50932">
    <property type="entry name" value="HTH_LACI_2"/>
    <property type="match status" value="1"/>
</dbReference>
<evidence type="ECO:0000256" key="1">
    <source>
        <dbReference type="ARBA" id="ARBA00022491"/>
    </source>
</evidence>
<dbReference type="InterPro" id="IPR000843">
    <property type="entry name" value="HTH_LacI"/>
</dbReference>
<reference evidence="7" key="1">
    <citation type="submission" date="2022-01" db="EMBL/GenBank/DDBJ databases">
        <title>VMRC isolate genome collection.</title>
        <authorList>
            <person name="France M."/>
            <person name="Rutt L."/>
            <person name="Humphrys M."/>
            <person name="Ravel J."/>
        </authorList>
    </citation>
    <scope>NUCLEOTIDE SEQUENCE</scope>
    <source>
        <strain evidence="7">C0127B5</strain>
    </source>
</reference>
<gene>
    <name evidence="7" type="ORF">L2422_08145</name>
</gene>
<dbReference type="AlphaFoldDB" id="A0AAP3GY61"/>
<comment type="caution">
    <text evidence="7">The sequence shown here is derived from an EMBL/GenBank/DDBJ whole genome shotgun (WGS) entry which is preliminary data.</text>
</comment>
<dbReference type="PROSITE" id="PS00356">
    <property type="entry name" value="HTH_LACI_1"/>
    <property type="match status" value="1"/>
</dbReference>
<dbReference type="Gene3D" id="1.10.260.40">
    <property type="entry name" value="lambda repressor-like DNA-binding domains"/>
    <property type="match status" value="1"/>
</dbReference>
<dbReference type="InterPro" id="IPR010982">
    <property type="entry name" value="Lambda_DNA-bd_dom_sf"/>
</dbReference>
<dbReference type="GO" id="GO:0000976">
    <property type="term" value="F:transcription cis-regulatory region binding"/>
    <property type="evidence" value="ECO:0007669"/>
    <property type="project" value="TreeGrafter"/>
</dbReference>
<dbReference type="EMBL" id="JAKHLF010000019">
    <property type="protein sequence ID" value="MCZ3845457.1"/>
    <property type="molecule type" value="Genomic_DNA"/>
</dbReference>
<dbReference type="InterPro" id="IPR046335">
    <property type="entry name" value="LacI/GalR-like_sensor"/>
</dbReference>
<dbReference type="CDD" id="cd01392">
    <property type="entry name" value="HTH_LacI"/>
    <property type="match status" value="1"/>
</dbReference>
<dbReference type="CDD" id="cd06291">
    <property type="entry name" value="PBP1_Qymf-like"/>
    <property type="match status" value="1"/>
</dbReference>
<evidence type="ECO:0000259" key="6">
    <source>
        <dbReference type="PROSITE" id="PS50943"/>
    </source>
</evidence>
<dbReference type="GO" id="GO:0003700">
    <property type="term" value="F:DNA-binding transcription factor activity"/>
    <property type="evidence" value="ECO:0007669"/>
    <property type="project" value="TreeGrafter"/>
</dbReference>
<dbReference type="Pfam" id="PF13377">
    <property type="entry name" value="Peripla_BP_3"/>
    <property type="match status" value="1"/>
</dbReference>
<keyword evidence="4" id="KW-0804">Transcription</keyword>
<feature type="domain" description="HTH lacI-type" evidence="5">
    <location>
        <begin position="5"/>
        <end position="59"/>
    </location>
</feature>
<feature type="domain" description="HTH cro/C1-type" evidence="6">
    <location>
        <begin position="2"/>
        <end position="53"/>
    </location>
</feature>
<keyword evidence="3" id="KW-0238">DNA-binding</keyword>
<dbReference type="InterPro" id="IPR028082">
    <property type="entry name" value="Peripla_BP_I"/>
</dbReference>
<accession>A0AAP3GY61</accession>
<dbReference type="InterPro" id="IPR001387">
    <property type="entry name" value="Cro/C1-type_HTH"/>
</dbReference>
<dbReference type="SUPFAM" id="SSF53822">
    <property type="entry name" value="Periplasmic binding protein-like I"/>
    <property type="match status" value="1"/>
</dbReference>
<dbReference type="SMART" id="SM00354">
    <property type="entry name" value="HTH_LACI"/>
    <property type="match status" value="1"/>
</dbReference>
<keyword evidence="2" id="KW-0805">Transcription regulation</keyword>
<evidence type="ECO:0000256" key="3">
    <source>
        <dbReference type="ARBA" id="ARBA00023125"/>
    </source>
</evidence>
<protein>
    <submittedName>
        <fullName evidence="7">LacI family transcriptional regulator</fullName>
    </submittedName>
</protein>
<organism evidence="7 8">
    <name type="scientific">Lactobacillus mulieris</name>
    <dbReference type="NCBI Taxonomy" id="2508708"/>
    <lineage>
        <taxon>Bacteria</taxon>
        <taxon>Bacillati</taxon>
        <taxon>Bacillota</taxon>
        <taxon>Bacilli</taxon>
        <taxon>Lactobacillales</taxon>
        <taxon>Lactobacillaceae</taxon>
        <taxon>Lactobacillus</taxon>
    </lineage>
</organism>
<dbReference type="RefSeq" id="WP_167802338.1">
    <property type="nucleotide sequence ID" value="NZ_JAKEYK010000015.1"/>
</dbReference>
<dbReference type="PANTHER" id="PTHR30146">
    <property type="entry name" value="LACI-RELATED TRANSCRIPTIONAL REPRESSOR"/>
    <property type="match status" value="1"/>
</dbReference>
<keyword evidence="1" id="KW-0678">Repressor</keyword>